<organism evidence="1 2">
    <name type="scientific">Kluyvera genomosp. 2</name>
    <dbReference type="NCBI Taxonomy" id="2774054"/>
    <lineage>
        <taxon>Bacteria</taxon>
        <taxon>Pseudomonadati</taxon>
        <taxon>Pseudomonadota</taxon>
        <taxon>Gammaproteobacteria</taxon>
        <taxon>Enterobacterales</taxon>
        <taxon>Enterobacteriaceae</taxon>
        <taxon>Kluyvera</taxon>
    </lineage>
</organism>
<evidence type="ECO:0000313" key="1">
    <source>
        <dbReference type="EMBL" id="PSR47194.1"/>
    </source>
</evidence>
<dbReference type="EMBL" id="PYHO01000005">
    <property type="protein sequence ID" value="PSR47194.1"/>
    <property type="molecule type" value="Genomic_DNA"/>
</dbReference>
<accession>A0A2T2Y3R6</accession>
<proteinExistence type="predicted"/>
<name>A0A2T2Y3R6_9ENTR</name>
<keyword evidence="2" id="KW-1185">Reference proteome</keyword>
<dbReference type="Proteomes" id="UP000240892">
    <property type="component" value="Unassembled WGS sequence"/>
</dbReference>
<dbReference type="AlphaFoldDB" id="A0A2T2Y3R6"/>
<sequence length="97" mass="10676">MLTLCETLLRMSAGERITGIANLIIPEVLIGEVAHKVDRLITPTCADAQVFFCLYPPVCCFSPVFSCTLAKTKLRQKELVCFSVSSDSFSRCYSGYG</sequence>
<evidence type="ECO:0000313" key="2">
    <source>
        <dbReference type="Proteomes" id="UP000240892"/>
    </source>
</evidence>
<reference evidence="1 2" key="1">
    <citation type="submission" date="2018-03" db="EMBL/GenBank/DDBJ databases">
        <title>First report of an OXA-48+CTX-M-M-producing Kluyvera ascorbata clone recovered from patients admitted in a University Hospital in Madrid, Spain.</title>
        <authorList>
            <person name="Hernandez-Garcia M."/>
            <person name="Leon-Sampedro R."/>
            <person name="Perez-Viso B."/>
            <person name="Morosini M.I."/>
            <person name="Lopez-Fresnena N."/>
            <person name="Coque T.M."/>
            <person name="Bonten M."/>
            <person name="Malhotra-Kumar S."/>
            <person name="Ruiz-Garbajosa P."/>
            <person name="Canton R."/>
        </authorList>
    </citation>
    <scope>NUCLEOTIDE SEQUENCE [LARGE SCALE GENOMIC DNA]</scope>
    <source>
        <strain evidence="1 2">KA2</strain>
    </source>
</reference>
<protein>
    <submittedName>
        <fullName evidence="1">Uncharacterized protein</fullName>
    </submittedName>
</protein>
<comment type="caution">
    <text evidence="1">The sequence shown here is derived from an EMBL/GenBank/DDBJ whole genome shotgun (WGS) entry which is preliminary data.</text>
</comment>
<gene>
    <name evidence="1" type="ORF">C8256_08810</name>
</gene>